<organism evidence="5 6">
    <name type="scientific">Clostridium botulinum (strain 657 / Type Ba4)</name>
    <dbReference type="NCBI Taxonomy" id="515621"/>
    <lineage>
        <taxon>Bacteria</taxon>
        <taxon>Bacillati</taxon>
        <taxon>Bacillota</taxon>
        <taxon>Clostridia</taxon>
        <taxon>Eubacteriales</taxon>
        <taxon>Clostridiaceae</taxon>
        <taxon>Clostridium</taxon>
    </lineage>
</organism>
<sequence length="487" mass="54442">MRMLEVILFLVILTTTGGILFVKPNRRLYIVFLLSVVLVMLLHGTINHFRIQMLPSYAVALVLVIVLIHRLIKSDSKHKSQSIPKSLLKKSFVSILVLIFIGTSAYLSFLLPVFTMPKPTGNYGIGTVSAHLTDESRAETLSTSPDDKREIMVNVWYPVDQKDIKGKTVEHYPSELGEAISLVFNIPKQLFTHLSQVPTHVVQGAKISTAESKYPVLLFSPGIRSTRFQSLTTIEELVSHGYIVVGLDHPYTSAKVTFPDGRSIFYKPDTKSMTASELYKHNIGNVGIRVADVSFLLDTLTKWNKKDPNALLQGKLDLERIGMFGHSYGGATTAEALAQDNRLKAGVSLEGGFWGSVSQKGLKQPFMYLMSGGTAASFDPSTIKKDKVFYKEFIPDLQSVINKSTNSTYYLTVDHFIHQSFTDISLMSPLLFAKSIDPVHNIDITRSYVRAFFDQYLKGTHSILLDGPSSKYPEVKFSDIYTKKRLN</sequence>
<evidence type="ECO:0000256" key="4">
    <source>
        <dbReference type="SAM" id="Phobius"/>
    </source>
</evidence>
<reference evidence="5 6" key="1">
    <citation type="journal article" date="2007" name="PLoS ONE">
        <title>Analysis of the neurotoxin complex genes in Clostridium botulinum A1-A4 and B1 strains: BoNT/A3, /Ba4 and /B1 clusters are located within plasmids.</title>
        <authorList>
            <person name="Smith T.J."/>
            <person name="Hill K.K."/>
            <person name="Foley B.T."/>
            <person name="Detter J.C."/>
            <person name="Munk A.C."/>
            <person name="Bruce D.C."/>
            <person name="Doggett N.A."/>
            <person name="Smith L.A."/>
            <person name="Marks J.D."/>
            <person name="Xie G."/>
            <person name="Brettin T.S."/>
        </authorList>
    </citation>
    <scope>NUCLEOTIDE SEQUENCE [LARGE SCALE GENOMIC DNA]</scope>
    <source>
        <strain evidence="6">657 / Type Ba4</strain>
    </source>
</reference>
<feature type="transmembrane region" description="Helical" evidence="4">
    <location>
        <begin position="92"/>
        <end position="114"/>
    </location>
</feature>
<keyword evidence="3" id="KW-0443">Lipid metabolism</keyword>
<name>A0A3F2ZXX6_CLOB6</name>
<evidence type="ECO:0000313" key="6">
    <source>
        <dbReference type="Proteomes" id="UP000002333"/>
    </source>
</evidence>
<feature type="transmembrane region" description="Helical" evidence="4">
    <location>
        <begin position="29"/>
        <end position="46"/>
    </location>
</feature>
<evidence type="ECO:0000256" key="2">
    <source>
        <dbReference type="ARBA" id="ARBA00022963"/>
    </source>
</evidence>
<dbReference type="GO" id="GO:0016042">
    <property type="term" value="P:lipid catabolic process"/>
    <property type="evidence" value="ECO:0007669"/>
    <property type="project" value="UniProtKB-KW"/>
</dbReference>
<keyword evidence="4" id="KW-0812">Transmembrane</keyword>
<proteinExistence type="predicted"/>
<dbReference type="Proteomes" id="UP000002333">
    <property type="component" value="Chromosome"/>
</dbReference>
<keyword evidence="2" id="KW-0442">Lipid degradation</keyword>
<feature type="transmembrane region" description="Helical" evidence="4">
    <location>
        <begin position="6"/>
        <end position="22"/>
    </location>
</feature>
<dbReference type="KEGG" id="cbi:CLJ_B2390"/>
<dbReference type="SUPFAM" id="SSF53474">
    <property type="entry name" value="alpha/beta-Hydrolases"/>
    <property type="match status" value="1"/>
</dbReference>
<protein>
    <submittedName>
        <fullName evidence="5">Carboxylic ester hydrolase</fullName>
    </submittedName>
</protein>
<dbReference type="InterPro" id="IPR029058">
    <property type="entry name" value="AB_hydrolase_fold"/>
</dbReference>
<dbReference type="PANTHER" id="PTHR10272:SF0">
    <property type="entry name" value="PLATELET-ACTIVATING FACTOR ACETYLHYDROLASE"/>
    <property type="match status" value="1"/>
</dbReference>
<accession>A0A3F2ZXX6</accession>
<dbReference type="EMBL" id="CP001083">
    <property type="protein sequence ID" value="ACQ54691.1"/>
    <property type="molecule type" value="Genomic_DNA"/>
</dbReference>
<keyword evidence="4" id="KW-0472">Membrane</keyword>
<gene>
    <name evidence="5" type="ordered locus">CLJ_B2390</name>
</gene>
<dbReference type="Gene3D" id="3.40.50.1820">
    <property type="entry name" value="alpha/beta hydrolase"/>
    <property type="match status" value="1"/>
</dbReference>
<keyword evidence="4" id="KW-1133">Transmembrane helix</keyword>
<dbReference type="Pfam" id="PF03403">
    <property type="entry name" value="PAF-AH_p_II"/>
    <property type="match status" value="1"/>
</dbReference>
<evidence type="ECO:0000256" key="3">
    <source>
        <dbReference type="ARBA" id="ARBA00023098"/>
    </source>
</evidence>
<evidence type="ECO:0000313" key="5">
    <source>
        <dbReference type="EMBL" id="ACQ54691.1"/>
    </source>
</evidence>
<evidence type="ECO:0000256" key="1">
    <source>
        <dbReference type="ARBA" id="ARBA00022801"/>
    </source>
</evidence>
<keyword evidence="1 5" id="KW-0378">Hydrolase</keyword>
<dbReference type="AlphaFoldDB" id="A0A3F2ZXX6"/>
<dbReference type="GO" id="GO:0003847">
    <property type="term" value="F:1-alkyl-2-acetylglycerophosphocholine esterase activity"/>
    <property type="evidence" value="ECO:0007669"/>
    <property type="project" value="TreeGrafter"/>
</dbReference>
<reference evidence="6" key="2">
    <citation type="submission" date="2008-05" db="EMBL/GenBank/DDBJ databases">
        <title>Genome sequence of Clostridium botulinum Ba4 strain 657.</title>
        <authorList>
            <person name="Shrivastava S."/>
            <person name="Brown J.L."/>
            <person name="Bruce D."/>
            <person name="Detter C."/>
            <person name="Munk C."/>
            <person name="Smith L.A."/>
            <person name="Smith T.J."/>
            <person name="Sutton G."/>
            <person name="Brettin T.S."/>
        </authorList>
    </citation>
    <scope>NUCLEOTIDE SEQUENCE [LARGE SCALE GENOMIC DNA]</scope>
    <source>
        <strain evidence="6">657 / Type Ba4</strain>
    </source>
</reference>
<feature type="transmembrane region" description="Helical" evidence="4">
    <location>
        <begin position="52"/>
        <end position="72"/>
    </location>
</feature>
<dbReference type="PANTHER" id="PTHR10272">
    <property type="entry name" value="PLATELET-ACTIVATING FACTOR ACETYLHYDROLASE"/>
    <property type="match status" value="1"/>
</dbReference>
<dbReference type="RefSeq" id="WP_012721288.1">
    <property type="nucleotide sequence ID" value="NC_012658.1"/>
</dbReference>